<keyword evidence="1" id="KW-0472">Membrane</keyword>
<name>A0A9P6T649_9BASI</name>
<proteinExistence type="predicted"/>
<comment type="caution">
    <text evidence="2">The sequence shown here is derived from an EMBL/GenBank/DDBJ whole genome shotgun (WGS) entry which is preliminary data.</text>
</comment>
<feature type="transmembrane region" description="Helical" evidence="1">
    <location>
        <begin position="7"/>
        <end position="27"/>
    </location>
</feature>
<evidence type="ECO:0000256" key="1">
    <source>
        <dbReference type="SAM" id="Phobius"/>
    </source>
</evidence>
<dbReference type="OrthoDB" id="531329at2759"/>
<protein>
    <submittedName>
        <fullName evidence="2">Uncharacterized protein</fullName>
    </submittedName>
</protein>
<accession>A0A9P6T649</accession>
<keyword evidence="1" id="KW-1133">Transmembrane helix</keyword>
<gene>
    <name evidence="2" type="ORF">CROQUDRAFT_567002</name>
</gene>
<dbReference type="AlphaFoldDB" id="A0A9P6T649"/>
<dbReference type="EMBL" id="MU167888">
    <property type="protein sequence ID" value="KAG0139043.1"/>
    <property type="molecule type" value="Genomic_DNA"/>
</dbReference>
<sequence>MYFLAEYSQIILMSTLTAIFFFGGFIIPEVIYNNTFYHYFHDEGVGVISSQSVILALKTSVFCFAFV</sequence>
<evidence type="ECO:0000313" key="3">
    <source>
        <dbReference type="Proteomes" id="UP000886653"/>
    </source>
</evidence>
<keyword evidence="1" id="KW-0812">Transmembrane</keyword>
<evidence type="ECO:0000313" key="2">
    <source>
        <dbReference type="EMBL" id="KAG0139043.1"/>
    </source>
</evidence>
<organism evidence="2 3">
    <name type="scientific">Cronartium quercuum f. sp. fusiforme G11</name>
    <dbReference type="NCBI Taxonomy" id="708437"/>
    <lineage>
        <taxon>Eukaryota</taxon>
        <taxon>Fungi</taxon>
        <taxon>Dikarya</taxon>
        <taxon>Basidiomycota</taxon>
        <taxon>Pucciniomycotina</taxon>
        <taxon>Pucciniomycetes</taxon>
        <taxon>Pucciniales</taxon>
        <taxon>Coleosporiaceae</taxon>
        <taxon>Cronartium</taxon>
    </lineage>
</organism>
<keyword evidence="3" id="KW-1185">Reference proteome</keyword>
<dbReference type="Proteomes" id="UP000886653">
    <property type="component" value="Unassembled WGS sequence"/>
</dbReference>
<reference evidence="2" key="1">
    <citation type="submission" date="2013-11" db="EMBL/GenBank/DDBJ databases">
        <title>Genome sequence of the fusiform rust pathogen reveals effectors for host alternation and coevolution with pine.</title>
        <authorList>
            <consortium name="DOE Joint Genome Institute"/>
            <person name="Smith K."/>
            <person name="Pendleton A."/>
            <person name="Kubisiak T."/>
            <person name="Anderson C."/>
            <person name="Salamov A."/>
            <person name="Aerts A."/>
            <person name="Riley R."/>
            <person name="Clum A."/>
            <person name="Lindquist E."/>
            <person name="Ence D."/>
            <person name="Campbell M."/>
            <person name="Kronenberg Z."/>
            <person name="Feau N."/>
            <person name="Dhillon B."/>
            <person name="Hamelin R."/>
            <person name="Burleigh J."/>
            <person name="Smith J."/>
            <person name="Yandell M."/>
            <person name="Nelson C."/>
            <person name="Grigoriev I."/>
            <person name="Davis J."/>
        </authorList>
    </citation>
    <scope>NUCLEOTIDE SEQUENCE</scope>
    <source>
        <strain evidence="2">G11</strain>
    </source>
</reference>